<dbReference type="EMBL" id="CM020619">
    <property type="protein sequence ID" value="KAK1863162.1"/>
    <property type="molecule type" value="Genomic_DNA"/>
</dbReference>
<organism evidence="1 2">
    <name type="scientific">Pyropia yezoensis</name>
    <name type="common">Susabi-nori</name>
    <name type="synonym">Porphyra yezoensis</name>
    <dbReference type="NCBI Taxonomy" id="2788"/>
    <lineage>
        <taxon>Eukaryota</taxon>
        <taxon>Rhodophyta</taxon>
        <taxon>Bangiophyceae</taxon>
        <taxon>Bangiales</taxon>
        <taxon>Bangiaceae</taxon>
        <taxon>Pyropia</taxon>
    </lineage>
</organism>
<name>A0ACC3BZ16_PYRYE</name>
<evidence type="ECO:0000313" key="2">
    <source>
        <dbReference type="Proteomes" id="UP000798662"/>
    </source>
</evidence>
<sequence>MAAGETWSEPTKLHELSCHNVFLRGGADAALSASSGTINASPSGAASPFAPAAEIQPLLPSVQKAGSRQQITVGTLWALHVGGPRRDRVVPLCPPS</sequence>
<evidence type="ECO:0000313" key="1">
    <source>
        <dbReference type="EMBL" id="KAK1863162.1"/>
    </source>
</evidence>
<keyword evidence="2" id="KW-1185">Reference proteome</keyword>
<comment type="caution">
    <text evidence="1">The sequence shown here is derived from an EMBL/GenBank/DDBJ whole genome shotgun (WGS) entry which is preliminary data.</text>
</comment>
<protein>
    <submittedName>
        <fullName evidence="1">Uncharacterized protein</fullName>
    </submittedName>
</protein>
<gene>
    <name evidence="1" type="ORF">I4F81_005724</name>
</gene>
<dbReference type="Proteomes" id="UP000798662">
    <property type="component" value="Chromosome 2"/>
</dbReference>
<reference evidence="1" key="1">
    <citation type="submission" date="2019-11" db="EMBL/GenBank/DDBJ databases">
        <title>Nori genome reveals adaptations in red seaweeds to the harsh intertidal environment.</title>
        <authorList>
            <person name="Wang D."/>
            <person name="Mao Y."/>
        </authorList>
    </citation>
    <scope>NUCLEOTIDE SEQUENCE</scope>
    <source>
        <tissue evidence="1">Gametophyte</tissue>
    </source>
</reference>
<proteinExistence type="predicted"/>
<accession>A0ACC3BZ16</accession>